<sequence>MSIAQQSFKNFTQNIKQFDIDKIDKQTINSLTHIINNTFEDTKINLELLELLQCKKETAKEYLKEIYLFTWFYPGFQLYVINAIYKFHNEEYLRENGSIENYKVNLFVIENIFKILSLLCEEYIVCEDILRGKIDTLLHPFLLGTFTVYSEKIKLQALEVYCSIFRTVNCTKCDCLVFSEILPIVLKVINFQETRLKVKGTYLMFLIISLQLYVDDFTLVNKGLEYSVQTIDRFNAIDMVISPLVGHGINSRNPLLLKNVFRIYLKLCEKQNVKIKIFEDSMPEAMFSKELSTILKNDYELNELYKKVIKVFEELE</sequence>
<protein>
    <submittedName>
        <fullName evidence="1">Uncharacterized protein</fullName>
    </submittedName>
</protein>
<dbReference type="GO" id="GO:0006402">
    <property type="term" value="P:mRNA catabolic process"/>
    <property type="evidence" value="ECO:0007669"/>
    <property type="project" value="InterPro"/>
</dbReference>
<accession>A0A1W0E4M3</accession>
<dbReference type="InterPro" id="IPR007216">
    <property type="entry name" value="CNOT9"/>
</dbReference>
<dbReference type="Pfam" id="PF04078">
    <property type="entry name" value="Rcd1"/>
    <property type="match status" value="1"/>
</dbReference>
<gene>
    <name evidence="1" type="ORF">EHP00_837</name>
</gene>
<dbReference type="AlphaFoldDB" id="A0A1W0E4M3"/>
<dbReference type="GO" id="GO:0030014">
    <property type="term" value="C:CCR4-NOT complex"/>
    <property type="evidence" value="ECO:0007669"/>
    <property type="project" value="InterPro"/>
</dbReference>
<proteinExistence type="predicted"/>
<dbReference type="PANTHER" id="PTHR12262">
    <property type="entry name" value="CCR4-NOT TRANSCRIPTION COMPLEX SUBUNIT 9"/>
    <property type="match status" value="1"/>
</dbReference>
<organism evidence="1 2">
    <name type="scientific">Ecytonucleospora hepatopenaei</name>
    <dbReference type="NCBI Taxonomy" id="646526"/>
    <lineage>
        <taxon>Eukaryota</taxon>
        <taxon>Fungi</taxon>
        <taxon>Fungi incertae sedis</taxon>
        <taxon>Microsporidia</taxon>
        <taxon>Enterocytozoonidae</taxon>
        <taxon>Ecytonucleospora</taxon>
    </lineage>
</organism>
<dbReference type="Proteomes" id="UP000192758">
    <property type="component" value="Unassembled WGS sequence"/>
</dbReference>
<dbReference type="VEuPathDB" id="MicrosporidiaDB:EHP00_837"/>
<name>A0A1W0E4M3_9MICR</name>
<dbReference type="EMBL" id="MNPJ01000021">
    <property type="protein sequence ID" value="OQS54194.1"/>
    <property type="molecule type" value="Genomic_DNA"/>
</dbReference>
<evidence type="ECO:0000313" key="1">
    <source>
        <dbReference type="EMBL" id="OQS54194.1"/>
    </source>
</evidence>
<keyword evidence="2" id="KW-1185">Reference proteome</keyword>
<evidence type="ECO:0000313" key="2">
    <source>
        <dbReference type="Proteomes" id="UP000192758"/>
    </source>
</evidence>
<dbReference type="Gene3D" id="1.25.10.10">
    <property type="entry name" value="Leucine-rich Repeat Variant"/>
    <property type="match status" value="1"/>
</dbReference>
<dbReference type="InterPro" id="IPR011989">
    <property type="entry name" value="ARM-like"/>
</dbReference>
<dbReference type="STRING" id="646526.A0A1W0E4M3"/>
<comment type="caution">
    <text evidence="1">The sequence shown here is derived from an EMBL/GenBank/DDBJ whole genome shotgun (WGS) entry which is preliminary data.</text>
</comment>
<dbReference type="OrthoDB" id="1183224at2759"/>
<reference evidence="1 2" key="1">
    <citation type="journal article" date="2017" name="Environ. Microbiol.">
        <title>Decay of the glycolytic pathway and adaptation to intranuclear parasitism within Enterocytozoonidae microsporidia.</title>
        <authorList>
            <person name="Wiredu Boakye D."/>
            <person name="Jaroenlak P."/>
            <person name="Prachumwat A."/>
            <person name="Williams T.A."/>
            <person name="Bateman K.S."/>
            <person name="Itsathitphaisarn O."/>
            <person name="Sritunyalucksana K."/>
            <person name="Paszkiewicz K.H."/>
            <person name="Moore K.A."/>
            <person name="Stentiford G.D."/>
            <person name="Williams B.A."/>
        </authorList>
    </citation>
    <scope>NUCLEOTIDE SEQUENCE [LARGE SCALE GENOMIC DNA]</scope>
    <source>
        <strain evidence="1 2">TH1</strain>
    </source>
</reference>